<proteinExistence type="inferred from homology"/>
<dbReference type="CDD" id="cd00165">
    <property type="entry name" value="S4"/>
    <property type="match status" value="1"/>
</dbReference>
<organism evidence="4 5">
    <name type="scientific">Prorocentrum cordatum</name>
    <dbReference type="NCBI Taxonomy" id="2364126"/>
    <lineage>
        <taxon>Eukaryota</taxon>
        <taxon>Sar</taxon>
        <taxon>Alveolata</taxon>
        <taxon>Dinophyceae</taxon>
        <taxon>Prorocentrales</taxon>
        <taxon>Prorocentraceae</taxon>
        <taxon>Prorocentrum</taxon>
    </lineage>
</organism>
<evidence type="ECO:0000313" key="4">
    <source>
        <dbReference type="EMBL" id="CAK0843604.1"/>
    </source>
</evidence>
<name>A0ABN9TD07_9DINO</name>
<dbReference type="InterPro" id="IPR036986">
    <property type="entry name" value="S4_RNA-bd_sf"/>
</dbReference>
<dbReference type="InterPro" id="IPR001912">
    <property type="entry name" value="Ribosomal_uS4_N"/>
</dbReference>
<protein>
    <recommendedName>
        <fullName evidence="3">Small ribosomal subunit protein uS4 N-terminal domain-containing protein</fullName>
    </recommendedName>
</protein>
<dbReference type="Gene3D" id="3.10.290.10">
    <property type="entry name" value="RNA-binding S4 domain"/>
    <property type="match status" value="1"/>
</dbReference>
<gene>
    <name evidence="4" type="ORF">PCOR1329_LOCUS37903</name>
</gene>
<evidence type="ECO:0000256" key="2">
    <source>
        <dbReference type="SAM" id="MobiDB-lite"/>
    </source>
</evidence>
<feature type="compositionally biased region" description="Polar residues" evidence="2">
    <location>
        <begin position="362"/>
        <end position="372"/>
    </location>
</feature>
<comment type="similarity">
    <text evidence="1">Belongs to the universal ribosomal protein uS4 family.</text>
</comment>
<dbReference type="Gene3D" id="1.10.1050.10">
    <property type="entry name" value="Ribosomal Protein S4 Delta 41, Chain A, domain 1"/>
    <property type="match status" value="1"/>
</dbReference>
<sequence length="381" mass="44247">MLVAVGRSWLRVQSKIVIETGTFGGHALRAAAVLALLCAASRSAGLRRDESSVTMYHAPPQTAHKRFKVLRRLQPYGAIPGWTSKTMGVRRKFHRWKTRRTPPISLWGRRMIEYQRIRHHYGLKAKQLRNYARKAYAWGQMFPTDNLVQRLESRLDNFLFRCGVGRTMFECRATIRKGHIQYKRSFWKDYSTRSGTLIADVPEGRKREWRTINLSGLTLQPGDKVRFRPPDMSGGDTKVRDTSIKVGKYLMEKTGNVQIPSHLKWDPENLEGEYCDVCHHTEVGMPINEMILHNCFSGQTPYKELNVKHKRFYPGTSQEIPKYYNGGKPRDTPENLRNMKMGMGYNRRGRYRPPCLWGRTQPLNNPYESDQTGLAPKKKWF</sequence>
<dbReference type="Proteomes" id="UP001189429">
    <property type="component" value="Unassembled WGS sequence"/>
</dbReference>
<evidence type="ECO:0000256" key="1">
    <source>
        <dbReference type="ARBA" id="ARBA00007465"/>
    </source>
</evidence>
<accession>A0ABN9TD07</accession>
<feature type="domain" description="Small ribosomal subunit protein uS4 N-terminal" evidence="3">
    <location>
        <begin position="90"/>
        <end position="152"/>
    </location>
</feature>
<evidence type="ECO:0000313" key="5">
    <source>
        <dbReference type="Proteomes" id="UP001189429"/>
    </source>
</evidence>
<dbReference type="SUPFAM" id="SSF55174">
    <property type="entry name" value="Alpha-L RNA-binding motif"/>
    <property type="match status" value="2"/>
</dbReference>
<dbReference type="EMBL" id="CAUYUJ010014592">
    <property type="protein sequence ID" value="CAK0843604.1"/>
    <property type="molecule type" value="Genomic_DNA"/>
</dbReference>
<feature type="region of interest" description="Disordered" evidence="2">
    <location>
        <begin position="362"/>
        <end position="381"/>
    </location>
</feature>
<evidence type="ECO:0000259" key="3">
    <source>
        <dbReference type="SMART" id="SM01390"/>
    </source>
</evidence>
<reference evidence="4" key="1">
    <citation type="submission" date="2023-10" db="EMBL/GenBank/DDBJ databases">
        <authorList>
            <person name="Chen Y."/>
            <person name="Shah S."/>
            <person name="Dougan E. K."/>
            <person name="Thang M."/>
            <person name="Chan C."/>
        </authorList>
    </citation>
    <scope>NUCLEOTIDE SEQUENCE [LARGE SCALE GENOMIC DNA]</scope>
</reference>
<dbReference type="SMART" id="SM01390">
    <property type="entry name" value="Ribosomal_S4"/>
    <property type="match status" value="1"/>
</dbReference>
<keyword evidence="5" id="KW-1185">Reference proteome</keyword>
<comment type="caution">
    <text evidence="4">The sequence shown here is derived from an EMBL/GenBank/DDBJ whole genome shotgun (WGS) entry which is preliminary data.</text>
</comment>